<evidence type="ECO:0000256" key="1">
    <source>
        <dbReference type="ARBA" id="ARBA00004651"/>
    </source>
</evidence>
<feature type="transmembrane region" description="Helical" evidence="9">
    <location>
        <begin position="189"/>
        <end position="207"/>
    </location>
</feature>
<dbReference type="AlphaFoldDB" id="A0A1I7K6X6"/>
<dbReference type="PANTHER" id="PTHR34820:SF4">
    <property type="entry name" value="INNER MEMBRANE PROTEIN YEBZ"/>
    <property type="match status" value="1"/>
</dbReference>
<keyword evidence="2" id="KW-1003">Cell membrane</keyword>
<dbReference type="InterPro" id="IPR032693">
    <property type="entry name" value="YtkA-like_dom"/>
</dbReference>
<evidence type="ECO:0000259" key="11">
    <source>
        <dbReference type="Pfam" id="PF05425"/>
    </source>
</evidence>
<dbReference type="InterPro" id="IPR007348">
    <property type="entry name" value="CopC_dom"/>
</dbReference>
<evidence type="ECO:0000256" key="6">
    <source>
        <dbReference type="ARBA" id="ARBA00022989"/>
    </source>
</evidence>
<dbReference type="SUPFAM" id="SSF81296">
    <property type="entry name" value="E set domains"/>
    <property type="match status" value="1"/>
</dbReference>
<evidence type="ECO:0000256" key="9">
    <source>
        <dbReference type="SAM" id="Phobius"/>
    </source>
</evidence>
<dbReference type="Pfam" id="PF05425">
    <property type="entry name" value="CopD"/>
    <property type="match status" value="1"/>
</dbReference>
<keyword evidence="5" id="KW-0732">Signal</keyword>
<keyword evidence="14" id="KW-1185">Reference proteome</keyword>
<evidence type="ECO:0000256" key="5">
    <source>
        <dbReference type="ARBA" id="ARBA00022729"/>
    </source>
</evidence>
<dbReference type="Pfam" id="PF13115">
    <property type="entry name" value="YtkA"/>
    <property type="match status" value="1"/>
</dbReference>
<dbReference type="GO" id="GO:0042597">
    <property type="term" value="C:periplasmic space"/>
    <property type="evidence" value="ECO:0007669"/>
    <property type="project" value="InterPro"/>
</dbReference>
<evidence type="ECO:0000259" key="10">
    <source>
        <dbReference type="Pfam" id="PF04234"/>
    </source>
</evidence>
<name>A0A1I7K6X6_9BACL</name>
<evidence type="ECO:0000256" key="4">
    <source>
        <dbReference type="ARBA" id="ARBA00022723"/>
    </source>
</evidence>
<evidence type="ECO:0000256" key="8">
    <source>
        <dbReference type="ARBA" id="ARBA00023136"/>
    </source>
</evidence>
<sequence>MRRLGGRIAGWIRILAAILWVCAWPTTVSAHAYVVHADPPPNAALASAPATVQIWFDEPVQAVFDALQVTGEQGQRVDRGDAHVDANDPKHLLVSLRPGLGQGLYTARWRVVSADGHPVSGTLPFSVGQAASNASVTGQAYLPGADMVAVRWGEYLGLAGAGGLLLFWWRVVPARLRDALWPRVQRARLAGLAVLTVAVLANLPLQARLDAGVGWGQALAPGVWWPVLTATRFGPLWGWAAAMVAVLWAAWAAGRRRGAMWVTLLATAVCIAAKSASGHAAGATVPAVSIPLDAFHLAAATLWIGSLLGMVVLLSRVEPVVADRDERMALYWETMRRFAPWGITSVCVLAATGLYAALDNIPTGYAWIHTRYGQTLLVKLGVFLLMFGLAAFHWVRAHGAPAGRRRSIQRTLAAELALGAVVLVITSVLTNLPPAAAAPGPVVQTQTISNDVRATLRIEPNEVGDNVFEVELRNGAGQPVTGVQQVTLALSSLEMNMGTDTIRLEPAGRGVYRAHGLYLTMAGRWRAHLHVLTADLTNWDADYEFVTGNPSAF</sequence>
<dbReference type="GO" id="GO:0006825">
    <property type="term" value="P:copper ion transport"/>
    <property type="evidence" value="ECO:0007669"/>
    <property type="project" value="InterPro"/>
</dbReference>
<dbReference type="STRING" id="392015.SAMN05421543_11413"/>
<keyword evidence="3 9" id="KW-0812">Transmembrane</keyword>
<feature type="domain" description="CopC" evidence="10">
    <location>
        <begin position="31"/>
        <end position="127"/>
    </location>
</feature>
<accession>A0A1I7K6X6</accession>
<keyword evidence="8 9" id="KW-0472">Membrane</keyword>
<feature type="transmembrane region" description="Helical" evidence="9">
    <location>
        <begin position="376"/>
        <end position="395"/>
    </location>
</feature>
<dbReference type="Gene3D" id="2.60.40.1220">
    <property type="match status" value="1"/>
</dbReference>
<dbReference type="InterPro" id="IPR014755">
    <property type="entry name" value="Cu-Rt/internalin_Ig-like"/>
</dbReference>
<feature type="transmembrane region" description="Helical" evidence="9">
    <location>
        <begin position="261"/>
        <end position="282"/>
    </location>
</feature>
<feature type="transmembrane region" description="Helical" evidence="9">
    <location>
        <begin position="338"/>
        <end position="356"/>
    </location>
</feature>
<organism evidence="13 14">
    <name type="scientific">Alicyclobacillus macrosporangiidus</name>
    <dbReference type="NCBI Taxonomy" id="392015"/>
    <lineage>
        <taxon>Bacteria</taxon>
        <taxon>Bacillati</taxon>
        <taxon>Bacillota</taxon>
        <taxon>Bacilli</taxon>
        <taxon>Bacillales</taxon>
        <taxon>Alicyclobacillaceae</taxon>
        <taxon>Alicyclobacillus</taxon>
    </lineage>
</organism>
<evidence type="ECO:0000256" key="7">
    <source>
        <dbReference type="ARBA" id="ARBA00023008"/>
    </source>
</evidence>
<keyword evidence="7" id="KW-0186">Copper</keyword>
<proteinExistence type="predicted"/>
<feature type="domain" description="Copper resistance protein D" evidence="11">
    <location>
        <begin position="333"/>
        <end position="429"/>
    </location>
</feature>
<evidence type="ECO:0000313" key="13">
    <source>
        <dbReference type="EMBL" id="SFU93169.1"/>
    </source>
</evidence>
<evidence type="ECO:0000313" key="14">
    <source>
        <dbReference type="Proteomes" id="UP000183508"/>
    </source>
</evidence>
<dbReference type="Pfam" id="PF04234">
    <property type="entry name" value="CopC"/>
    <property type="match status" value="1"/>
</dbReference>
<dbReference type="InterPro" id="IPR032694">
    <property type="entry name" value="CopC/D"/>
</dbReference>
<dbReference type="Proteomes" id="UP000183508">
    <property type="component" value="Unassembled WGS sequence"/>
</dbReference>
<dbReference type="GO" id="GO:0046688">
    <property type="term" value="P:response to copper ion"/>
    <property type="evidence" value="ECO:0007669"/>
    <property type="project" value="InterPro"/>
</dbReference>
<evidence type="ECO:0000256" key="3">
    <source>
        <dbReference type="ARBA" id="ARBA00022692"/>
    </source>
</evidence>
<keyword evidence="4" id="KW-0479">Metal-binding</keyword>
<feature type="transmembrane region" description="Helical" evidence="9">
    <location>
        <begin position="236"/>
        <end position="254"/>
    </location>
</feature>
<evidence type="ECO:0000259" key="12">
    <source>
        <dbReference type="Pfam" id="PF13115"/>
    </source>
</evidence>
<evidence type="ECO:0000256" key="2">
    <source>
        <dbReference type="ARBA" id="ARBA00022475"/>
    </source>
</evidence>
<comment type="subcellular location">
    <subcellularLocation>
        <location evidence="1">Cell membrane</location>
        <topology evidence="1">Multi-pass membrane protein</topology>
    </subcellularLocation>
</comment>
<keyword evidence="6 9" id="KW-1133">Transmembrane helix</keyword>
<dbReference type="GO" id="GO:0005886">
    <property type="term" value="C:plasma membrane"/>
    <property type="evidence" value="ECO:0007669"/>
    <property type="project" value="UniProtKB-SubCell"/>
</dbReference>
<feature type="transmembrane region" description="Helical" evidence="9">
    <location>
        <begin position="294"/>
        <end position="317"/>
    </location>
</feature>
<dbReference type="GO" id="GO:0005507">
    <property type="term" value="F:copper ion binding"/>
    <property type="evidence" value="ECO:0007669"/>
    <property type="project" value="InterPro"/>
</dbReference>
<reference evidence="14" key="1">
    <citation type="submission" date="2016-10" db="EMBL/GenBank/DDBJ databases">
        <authorList>
            <person name="Varghese N."/>
        </authorList>
    </citation>
    <scope>NUCLEOTIDE SEQUENCE [LARGE SCALE GENOMIC DNA]</scope>
    <source>
        <strain evidence="14">DSM 17980</strain>
    </source>
</reference>
<dbReference type="PANTHER" id="PTHR34820">
    <property type="entry name" value="INNER MEMBRANE PROTEIN YEBZ"/>
    <property type="match status" value="1"/>
</dbReference>
<dbReference type="InterPro" id="IPR014756">
    <property type="entry name" value="Ig_E-set"/>
</dbReference>
<feature type="domain" description="YtkA-like" evidence="12">
    <location>
        <begin position="449"/>
        <end position="530"/>
    </location>
</feature>
<dbReference type="InterPro" id="IPR008457">
    <property type="entry name" value="Cu-R_CopD_dom"/>
</dbReference>
<protein>
    <submittedName>
        <fullName evidence="13">Copper transport protein</fullName>
    </submittedName>
</protein>
<gene>
    <name evidence="13" type="ORF">SAMN05421543_11413</name>
</gene>
<feature type="transmembrane region" description="Helical" evidence="9">
    <location>
        <begin position="416"/>
        <end position="436"/>
    </location>
</feature>
<dbReference type="EMBL" id="FPBV01000014">
    <property type="protein sequence ID" value="SFU93169.1"/>
    <property type="molecule type" value="Genomic_DNA"/>
</dbReference>
<dbReference type="RefSeq" id="WP_074953575.1">
    <property type="nucleotide sequence ID" value="NZ_FPBV01000014.1"/>
</dbReference>
<feature type="transmembrane region" description="Helical" evidence="9">
    <location>
        <begin position="152"/>
        <end position="169"/>
    </location>
</feature>